<dbReference type="OrthoDB" id="9979195at2759"/>
<feature type="transmembrane region" description="Helical" evidence="10">
    <location>
        <begin position="394"/>
        <end position="414"/>
    </location>
</feature>
<keyword evidence="7 10" id="KW-0472">Membrane</keyword>
<feature type="transmembrane region" description="Helical" evidence="10">
    <location>
        <begin position="123"/>
        <end position="144"/>
    </location>
</feature>
<dbReference type="GO" id="GO:0006488">
    <property type="term" value="P:dolichol-linked oligosaccharide biosynthetic process"/>
    <property type="evidence" value="ECO:0007669"/>
    <property type="project" value="InterPro"/>
</dbReference>
<keyword evidence="5 10" id="KW-0256">Endoplasmic reticulum</keyword>
<evidence type="ECO:0000256" key="9">
    <source>
        <dbReference type="ARBA" id="ARBA00045912"/>
    </source>
</evidence>
<keyword evidence="6 10" id="KW-1133">Transmembrane helix</keyword>
<accession>A0A316UUS1</accession>
<dbReference type="GO" id="GO:0005789">
    <property type="term" value="C:endoplasmic reticulum membrane"/>
    <property type="evidence" value="ECO:0007669"/>
    <property type="project" value="UniProtKB-SubCell"/>
</dbReference>
<dbReference type="GO" id="GO:0034203">
    <property type="term" value="P:glycolipid translocation"/>
    <property type="evidence" value="ECO:0007669"/>
    <property type="project" value="TreeGrafter"/>
</dbReference>
<comment type="subcellular location">
    <subcellularLocation>
        <location evidence="1 10">Endoplasmic reticulum membrane</location>
        <topology evidence="1 10">Multi-pass membrane protein</topology>
    </subcellularLocation>
</comment>
<evidence type="ECO:0000256" key="7">
    <source>
        <dbReference type="ARBA" id="ARBA00023136"/>
    </source>
</evidence>
<keyword evidence="12" id="KW-1185">Reference proteome</keyword>
<dbReference type="EMBL" id="KZ819665">
    <property type="protein sequence ID" value="PWN28528.1"/>
    <property type="molecule type" value="Genomic_DNA"/>
</dbReference>
<dbReference type="InterPro" id="IPR007594">
    <property type="entry name" value="RFT1"/>
</dbReference>
<proteinExistence type="inferred from homology"/>
<reference evidence="11 12" key="1">
    <citation type="journal article" date="2018" name="Mol. Biol. Evol.">
        <title>Broad Genomic Sampling Reveals a Smut Pathogenic Ancestry of the Fungal Clade Ustilaginomycotina.</title>
        <authorList>
            <person name="Kijpornyongpan T."/>
            <person name="Mondo S.J."/>
            <person name="Barry K."/>
            <person name="Sandor L."/>
            <person name="Lee J."/>
            <person name="Lipzen A."/>
            <person name="Pangilinan J."/>
            <person name="LaButti K."/>
            <person name="Hainaut M."/>
            <person name="Henrissat B."/>
            <person name="Grigoriev I.V."/>
            <person name="Spatafora J.W."/>
            <person name="Aime M.C."/>
        </authorList>
    </citation>
    <scope>NUCLEOTIDE SEQUENCE [LARGE SCALE GENOMIC DNA]</scope>
    <source>
        <strain evidence="11 12">MCA 5214</strain>
    </source>
</reference>
<dbReference type="Pfam" id="PF04506">
    <property type="entry name" value="Rft-1"/>
    <property type="match status" value="1"/>
</dbReference>
<feature type="transmembrane region" description="Helical" evidence="10">
    <location>
        <begin position="453"/>
        <end position="470"/>
    </location>
</feature>
<sequence>MAGSGLSPTVLLLALQIGTRLFTFIINQASIRWSDPSIYGAAHIHLELLLSVVLFLSREGIRGASLRRQSSKGSTDEDKTNVASNNLSLLPIPLGIALASIALPLFLRTSTDLASQPYFTEVIYLYLASSLLELAAEPLYLHALSPQGGRDISLRVRAEALAAIAKGVVTLLGLVSLDEKAGLLAFGLGQLAYGSTALATFWLSYIGRIGLRPTFALYILQHSHTKSEASSSSSSSETSRLALSLTVQSFFKHLLTEADKVAVSRLASLEDQGGYALGTNYASLPLRLLFQPLEESSRFQFSKDLGGAGTGEHQGEEAEVEETVTPEIQNTTKKIATASSRARKTSSYNLLHALLHLHSFLGLFLLAFLPPLSSPFILLLSGPQWLATSAPRTLAAYAVFLPVLGWSGILEGFLQSTAGRDQLRRYNGVILGSSATFGASLWGLTRVVSTEEALVLASAAAMAVRAAYGWRHAREEAFFPQLSLGGLRPSLPTLCALGFAAIVTRATSVATADVASGGMKGLASYAGLVGTAVTTGVGCLGVVYLFDRRSLTQALSALNAQRAR</sequence>
<protein>
    <recommendedName>
        <fullName evidence="8 10">Man(5)GlcNAc(2)-PP-dolichol translocation protein RFT1</fullName>
    </recommendedName>
</protein>
<dbReference type="Proteomes" id="UP000245884">
    <property type="component" value="Unassembled WGS sequence"/>
</dbReference>
<gene>
    <name evidence="11" type="ORF">BDZ90DRAFT_151026</name>
</gene>
<feature type="transmembrane region" description="Helical" evidence="10">
    <location>
        <begin position="156"/>
        <end position="177"/>
    </location>
</feature>
<evidence type="ECO:0000256" key="2">
    <source>
        <dbReference type="ARBA" id="ARBA00004922"/>
    </source>
</evidence>
<dbReference type="PANTHER" id="PTHR13117:SF5">
    <property type="entry name" value="PROTEIN RFT1 HOMOLOG"/>
    <property type="match status" value="1"/>
</dbReference>
<feature type="transmembrane region" description="Helical" evidence="10">
    <location>
        <begin position="82"/>
        <end position="103"/>
    </location>
</feature>
<feature type="transmembrane region" description="Helical" evidence="10">
    <location>
        <begin position="350"/>
        <end position="374"/>
    </location>
</feature>
<feature type="transmembrane region" description="Helical" evidence="10">
    <location>
        <begin position="491"/>
        <end position="510"/>
    </location>
</feature>
<dbReference type="GeneID" id="37025356"/>
<dbReference type="RefSeq" id="XP_025363140.1">
    <property type="nucleotide sequence ID" value="XM_025503533.1"/>
</dbReference>
<evidence type="ECO:0000256" key="3">
    <source>
        <dbReference type="ARBA" id="ARBA00010288"/>
    </source>
</evidence>
<organism evidence="11 12">
    <name type="scientific">Jaminaea rosea</name>
    <dbReference type="NCBI Taxonomy" id="1569628"/>
    <lineage>
        <taxon>Eukaryota</taxon>
        <taxon>Fungi</taxon>
        <taxon>Dikarya</taxon>
        <taxon>Basidiomycota</taxon>
        <taxon>Ustilaginomycotina</taxon>
        <taxon>Exobasidiomycetes</taxon>
        <taxon>Microstromatales</taxon>
        <taxon>Microstromatales incertae sedis</taxon>
        <taxon>Jaminaea</taxon>
    </lineage>
</organism>
<feature type="transmembrane region" description="Helical" evidence="10">
    <location>
        <begin position="426"/>
        <end position="447"/>
    </location>
</feature>
<feature type="transmembrane region" description="Helical" evidence="10">
    <location>
        <begin position="183"/>
        <end position="205"/>
    </location>
</feature>
<evidence type="ECO:0000313" key="11">
    <source>
        <dbReference type="EMBL" id="PWN28528.1"/>
    </source>
</evidence>
<evidence type="ECO:0000256" key="4">
    <source>
        <dbReference type="ARBA" id="ARBA00022692"/>
    </source>
</evidence>
<comment type="similarity">
    <text evidence="3 10">Belongs to the RFT1 family.</text>
</comment>
<evidence type="ECO:0000256" key="5">
    <source>
        <dbReference type="ARBA" id="ARBA00022824"/>
    </source>
</evidence>
<evidence type="ECO:0000313" key="12">
    <source>
        <dbReference type="Proteomes" id="UP000245884"/>
    </source>
</evidence>
<evidence type="ECO:0000256" key="1">
    <source>
        <dbReference type="ARBA" id="ARBA00004477"/>
    </source>
</evidence>
<evidence type="ECO:0000256" key="10">
    <source>
        <dbReference type="RuleBase" id="RU365067"/>
    </source>
</evidence>
<dbReference type="AlphaFoldDB" id="A0A316UUS1"/>
<keyword evidence="10" id="KW-0813">Transport</keyword>
<dbReference type="PANTHER" id="PTHR13117">
    <property type="entry name" value="ENDOPLASMIC RETICULUM MULTISPAN TRANSMEMBRANE PROTEIN-RELATED"/>
    <property type="match status" value="1"/>
</dbReference>
<comment type="function">
    <text evidence="9 10">Intramembrane glycolipid transporter that operates in the biosynthetic pathway of dolichol-linked oligosaccharides, the glycan precursors employed in protein asparagine (N)-glycosylation. The sequential addition of sugars to dolichol pyrophosphate produces dolichol-linked oligosaccharides containing fourteen sugars, including two GlcNAcs, nine mannoses and three glucoses. Once assembled, the oligosaccharide is transferred from the lipid to nascent proteins by oligosaccharyltransferases. The assembly of dolichol-linked oligosaccharides begins on the cytosolic side of the endoplasmic reticulum membrane and finishes in its lumen. RFT1 could mediate the translocation of the cytosolically oriented intermediate DolPP-GlcNAc2Man5, produced by ALG11, into the ER lumen where dolichol-linked oligosaccharides assembly continues. However, the intramembrane lipid transporter activity could not be confirmed in vitro.</text>
</comment>
<feature type="transmembrane region" description="Helical" evidence="10">
    <location>
        <begin position="522"/>
        <end position="546"/>
    </location>
</feature>
<keyword evidence="4 10" id="KW-0812">Transmembrane</keyword>
<evidence type="ECO:0000256" key="6">
    <source>
        <dbReference type="ARBA" id="ARBA00022989"/>
    </source>
</evidence>
<dbReference type="STRING" id="1569628.A0A316UUS1"/>
<comment type="pathway">
    <text evidence="2">Protein modification; protein glycosylation.</text>
</comment>
<name>A0A316UUS1_9BASI</name>
<evidence type="ECO:0000256" key="8">
    <source>
        <dbReference type="ARBA" id="ARBA00044793"/>
    </source>
</evidence>